<organism evidence="1 2">
    <name type="scientific">Ambrosiozyma monospora</name>
    <name type="common">Yeast</name>
    <name type="synonym">Endomycopsis monosporus</name>
    <dbReference type="NCBI Taxonomy" id="43982"/>
    <lineage>
        <taxon>Eukaryota</taxon>
        <taxon>Fungi</taxon>
        <taxon>Dikarya</taxon>
        <taxon>Ascomycota</taxon>
        <taxon>Saccharomycotina</taxon>
        <taxon>Pichiomycetes</taxon>
        <taxon>Pichiales</taxon>
        <taxon>Pichiaceae</taxon>
        <taxon>Ambrosiozyma</taxon>
    </lineage>
</organism>
<evidence type="ECO:0000313" key="1">
    <source>
        <dbReference type="EMBL" id="GME78381.1"/>
    </source>
</evidence>
<evidence type="ECO:0000313" key="2">
    <source>
        <dbReference type="Proteomes" id="UP001165064"/>
    </source>
</evidence>
<dbReference type="Proteomes" id="UP001165064">
    <property type="component" value="Unassembled WGS sequence"/>
</dbReference>
<keyword evidence="2" id="KW-1185">Reference proteome</keyword>
<proteinExistence type="predicted"/>
<dbReference type="EMBL" id="BSXS01002173">
    <property type="protein sequence ID" value="GME78381.1"/>
    <property type="molecule type" value="Genomic_DNA"/>
</dbReference>
<gene>
    <name evidence="1" type="ORF">Amon02_000341800</name>
</gene>
<comment type="caution">
    <text evidence="1">The sequence shown here is derived from an EMBL/GenBank/DDBJ whole genome shotgun (WGS) entry which is preliminary data.</text>
</comment>
<accession>A0ACB5T0C1</accession>
<reference evidence="1" key="1">
    <citation type="submission" date="2023-04" db="EMBL/GenBank/DDBJ databases">
        <title>Ambrosiozyma monospora NBRC 10751.</title>
        <authorList>
            <person name="Ichikawa N."/>
            <person name="Sato H."/>
            <person name="Tonouchi N."/>
        </authorList>
    </citation>
    <scope>NUCLEOTIDE SEQUENCE</scope>
    <source>
        <strain evidence="1">NBRC 10751</strain>
    </source>
</reference>
<name>A0ACB5T0C1_AMBMO</name>
<sequence length="803" mass="89248">MQGYPPSTVDHPPYSHHPHPSHSYGAARRSSNFGSGSSKERYGSYDEINMTMNMNRGGDLIMNGSSKDQRYTNVNTKGQPRSISGSGPGGGSASSARPRGGFRSVSSGSANSDEQQDYNYRSGPPTSYGFNSRYGNNNNNTTPVNSGNGNGTDVKKDHQFNNNDAFKFSRTNSTQSTHVKSSSVSSVSAPKEEEEEEDLFPDKAQKASSKSAQSPQSAQQQQVGQRKESGVISTNTNRPSISSPVKQEKPESEIQSTTEVPDVENRKELKSDTIPAGDSKKLADESLSVEAADSTVIIHSKPTEATSEPVLEDEHASRGISPFNIQHSSSEESTYTPTIGSGILDSVNMPSEESFKDGVNNVELEKVDNAKVPADTDVDVVMKDVPEAVKPKPVVKEEKVESIEKDILREETEDEVISDDDVPVINGCIFPLTSIEAKYWKVKYCSKSERRKKLKYLAKQRIQSLRQYNFVDSSLLIFKQVDGPNILNQLQQVSEILAAKKVDLTEEFISRKYLWNKMTKAMDDQVQMFHKREEEAKAEEKENKNKDGSSMNTTKKTTGSSRRNRHHGDSVRTEAEFLEILESLEREREKDPLVKAQYGAATIPDMIMNPVKKYGVRLLDTNNLVKDKEKWATRITTDLIDTFTETEHEKFCEAFALWPKKFGKISHFLGGLRTPEECVLHYYRTKKRTNYKHIVANRNKRTTRKAAANKRKAKAEAVAVATAKRLGNSGTHTPESTPTPGGESEADYSSDATNAQTTPAPTGHKRKKTSNGGHSKKRKTATAHSTTQLRLQQRYCHLFPQTL</sequence>
<protein>
    <submittedName>
        <fullName evidence="1">Unnamed protein product</fullName>
    </submittedName>
</protein>